<accession>A0AB36TCD8</accession>
<dbReference type="RefSeq" id="WP_003515328.1">
    <property type="nucleotide sequence ID" value="NZ_CP013828.1"/>
</dbReference>
<evidence type="ECO:0000313" key="2">
    <source>
        <dbReference type="EMBL" id="PFH01637.1"/>
    </source>
</evidence>
<reference evidence="2 3" key="1">
    <citation type="submission" date="2017-09" db="EMBL/GenBank/DDBJ databases">
        <title>Evaluation of Pacific Biosciences Sequencing Technology to Finishing C. thermocellum Genome Sequences.</title>
        <authorList>
            <person name="Brown S."/>
        </authorList>
    </citation>
    <scope>NUCLEOTIDE SEQUENCE [LARGE SCALE GENOMIC DNA]</scope>
    <source>
        <strain evidence="2 3">AD2</strain>
    </source>
</reference>
<keyword evidence="1" id="KW-1133">Transmembrane helix</keyword>
<dbReference type="EMBL" id="PDBW01000001">
    <property type="protein sequence ID" value="PFH01637.1"/>
    <property type="molecule type" value="Genomic_DNA"/>
</dbReference>
<feature type="transmembrane region" description="Helical" evidence="1">
    <location>
        <begin position="44"/>
        <end position="64"/>
    </location>
</feature>
<keyword evidence="1" id="KW-0812">Transmembrane</keyword>
<evidence type="ECO:0000313" key="3">
    <source>
        <dbReference type="Proteomes" id="UP000223596"/>
    </source>
</evidence>
<gene>
    <name evidence="2" type="ORF">M972_11376</name>
</gene>
<organism evidence="2 3">
    <name type="scientific">Acetivibrio thermocellus AD2</name>
    <dbReference type="NCBI Taxonomy" id="1138384"/>
    <lineage>
        <taxon>Bacteria</taxon>
        <taxon>Bacillati</taxon>
        <taxon>Bacillota</taxon>
        <taxon>Clostridia</taxon>
        <taxon>Eubacteriales</taxon>
        <taxon>Oscillospiraceae</taxon>
        <taxon>Acetivibrio</taxon>
    </lineage>
</organism>
<evidence type="ECO:0000256" key="1">
    <source>
        <dbReference type="SAM" id="Phobius"/>
    </source>
</evidence>
<sequence>MGERKSLKFDIILCLMAIGIMIFEGFLILYSVSLLNWTGTIDTANFAMVIISLVVSICAALLFYRRIAFCARNSTLKGLVKYIVLIMFLVFALFFWERYYVDSSYGKSPRIAMRYIDSLSKAVLACQEDVGDLTLVRKEMTPPEATWIKVTCFEPKDLTESIIIKKDGKELSHGPYLGERYADGNLNAKYIRKWIANSDRFLKMVK</sequence>
<protein>
    <submittedName>
        <fullName evidence="2">Uncharacterized protein</fullName>
    </submittedName>
</protein>
<proteinExistence type="predicted"/>
<feature type="transmembrane region" description="Helical" evidence="1">
    <location>
        <begin position="76"/>
        <end position="96"/>
    </location>
</feature>
<dbReference type="AlphaFoldDB" id="A0AB36TCD8"/>
<feature type="transmembrane region" description="Helical" evidence="1">
    <location>
        <begin position="12"/>
        <end position="32"/>
    </location>
</feature>
<name>A0AB36TCD8_ACETH</name>
<comment type="caution">
    <text evidence="2">The sequence shown here is derived from an EMBL/GenBank/DDBJ whole genome shotgun (WGS) entry which is preliminary data.</text>
</comment>
<dbReference type="Proteomes" id="UP000223596">
    <property type="component" value="Unassembled WGS sequence"/>
</dbReference>
<keyword evidence="1" id="KW-0472">Membrane</keyword>